<comment type="caution">
    <text evidence="1">The sequence shown here is derived from an EMBL/GenBank/DDBJ whole genome shotgun (WGS) entry which is preliminary data.</text>
</comment>
<keyword evidence="2" id="KW-1185">Reference proteome</keyword>
<proteinExistence type="predicted"/>
<organism evidence="1 2">
    <name type="scientific">Mycolicibacterium brumae</name>
    <dbReference type="NCBI Taxonomy" id="85968"/>
    <lineage>
        <taxon>Bacteria</taxon>
        <taxon>Bacillati</taxon>
        <taxon>Actinomycetota</taxon>
        <taxon>Actinomycetes</taxon>
        <taxon>Mycobacteriales</taxon>
        <taxon>Mycobacteriaceae</taxon>
        <taxon>Mycolicibacterium</taxon>
    </lineage>
</organism>
<dbReference type="OrthoDB" id="5194954at2"/>
<name>A0A2G5PGH8_9MYCO</name>
<dbReference type="EMBL" id="PDCN02000002">
    <property type="protein sequence ID" value="PIB77133.1"/>
    <property type="molecule type" value="Genomic_DNA"/>
</dbReference>
<gene>
    <name evidence="1" type="ORF">CQY22_002435</name>
</gene>
<accession>A0A2G5PGH8</accession>
<protein>
    <submittedName>
        <fullName evidence="1">Uncharacterized protein</fullName>
    </submittedName>
</protein>
<evidence type="ECO:0000313" key="2">
    <source>
        <dbReference type="Proteomes" id="UP000230551"/>
    </source>
</evidence>
<dbReference type="Proteomes" id="UP000230551">
    <property type="component" value="Unassembled WGS sequence"/>
</dbReference>
<reference evidence="1 2" key="1">
    <citation type="journal article" date="2017" name="Infect. Genet. Evol.">
        <title>The new phylogeny of the genus Mycobacterium: The old and the news.</title>
        <authorList>
            <person name="Tortoli E."/>
            <person name="Fedrizzi T."/>
            <person name="Meehan C.J."/>
            <person name="Trovato A."/>
            <person name="Grottola A."/>
            <person name="Giacobazzi E."/>
            <person name="Serpini G.F."/>
            <person name="Tagliazucchi S."/>
            <person name="Fabio A."/>
            <person name="Bettua C."/>
            <person name="Bertorelli R."/>
            <person name="Frascaro F."/>
            <person name="De Sanctis V."/>
            <person name="Pecorari M."/>
            <person name="Jousson O."/>
            <person name="Segata N."/>
            <person name="Cirillo D.M."/>
        </authorList>
    </citation>
    <scope>NUCLEOTIDE SEQUENCE [LARGE SCALE GENOMIC DNA]</scope>
    <source>
        <strain evidence="1 2">CIP1034565</strain>
    </source>
</reference>
<sequence>MSTTAELTELRDMAGRMRHLAIALRGQHANDPSMRRLVLDADRILADLDLLDADAYELGLTRYTPPPAAAKIQVPDSRYDEQIWQGIDDEGVGGLR</sequence>
<dbReference type="AlphaFoldDB" id="A0A2G5PGH8"/>
<evidence type="ECO:0000313" key="1">
    <source>
        <dbReference type="EMBL" id="PIB77133.1"/>
    </source>
</evidence>
<dbReference type="STRING" id="85968.GCA_900073015_01939"/>
<dbReference type="RefSeq" id="WP_090588795.1">
    <property type="nucleotide sequence ID" value="NZ_CP104302.1"/>
</dbReference>